<keyword evidence="3" id="KW-1185">Reference proteome</keyword>
<dbReference type="AlphaFoldDB" id="A0A849K860"/>
<protein>
    <recommendedName>
        <fullName evidence="4">HEAT repeat domain-containing protein</fullName>
    </recommendedName>
</protein>
<feature type="chain" id="PRO_5032886587" description="HEAT repeat domain-containing protein" evidence="1">
    <location>
        <begin position="27"/>
        <end position="553"/>
    </location>
</feature>
<keyword evidence="1" id="KW-0732">Signal</keyword>
<dbReference type="RefSeq" id="WP_171556958.1">
    <property type="nucleotide sequence ID" value="NZ_JABFCS010000001.1"/>
</dbReference>
<evidence type="ECO:0000313" key="3">
    <source>
        <dbReference type="Proteomes" id="UP000552954"/>
    </source>
</evidence>
<evidence type="ECO:0000256" key="1">
    <source>
        <dbReference type="SAM" id="SignalP"/>
    </source>
</evidence>
<name>A0A849K860_9BURK</name>
<gene>
    <name evidence="2" type="ORF">HK415_04690</name>
</gene>
<organism evidence="2 3">
    <name type="scientific">Ramlibacter montanisoli</name>
    <dbReference type="NCBI Taxonomy" id="2732512"/>
    <lineage>
        <taxon>Bacteria</taxon>
        <taxon>Pseudomonadati</taxon>
        <taxon>Pseudomonadota</taxon>
        <taxon>Betaproteobacteria</taxon>
        <taxon>Burkholderiales</taxon>
        <taxon>Comamonadaceae</taxon>
        <taxon>Ramlibacter</taxon>
    </lineage>
</organism>
<evidence type="ECO:0008006" key="4">
    <source>
        <dbReference type="Google" id="ProtNLM"/>
    </source>
</evidence>
<evidence type="ECO:0000313" key="2">
    <source>
        <dbReference type="EMBL" id="NNU42614.1"/>
    </source>
</evidence>
<comment type="caution">
    <text evidence="2">The sequence shown here is derived from an EMBL/GenBank/DDBJ whole genome shotgun (WGS) entry which is preliminary data.</text>
</comment>
<feature type="signal peptide" evidence="1">
    <location>
        <begin position="1"/>
        <end position="26"/>
    </location>
</feature>
<dbReference type="EMBL" id="JABFCS010000001">
    <property type="protein sequence ID" value="NNU42614.1"/>
    <property type="molecule type" value="Genomic_DNA"/>
</dbReference>
<dbReference type="Proteomes" id="UP000552954">
    <property type="component" value="Unassembled WGS sequence"/>
</dbReference>
<reference evidence="2 3" key="2">
    <citation type="submission" date="2020-06" db="EMBL/GenBank/DDBJ databases">
        <title>Ramlibacter rhizophilus sp. nov., isolated from rhizosphere soil of national flower Mugunghwa from South Korea.</title>
        <authorList>
            <person name="Zheng-Fei Y."/>
            <person name="Huan T."/>
        </authorList>
    </citation>
    <scope>NUCLEOTIDE SEQUENCE [LARGE SCALE GENOMIC DNA]</scope>
    <source>
        <strain evidence="2 3">B156</strain>
    </source>
</reference>
<sequence>MQMSIPRTLALFGAFLAAAVSFAANAAPRTVCTITVNSPDERESFRRHLPAGDYKFVELVERGRPDWLASACEQKVQCDALVISGHFDGGTEFYTDRLDQSEYLSVEEMERASCSGSCPGVFANLKEVYLFGCNTLKPEARQTVTEDIVRGLLRAGHSPADAARVAGILGERHAESNRDRMRHIFKDVPVLYGFSSLAPLGRTAGPLLDRYFQSVTAPEIGSGQVSGKLMAAFSQTALTVTPGLSDTESQAKVRSEACQFIDNRLSDVQKVAFMHQVLKRDMSEVRMFLGHLERFASSIGPVQRVSAATTAAFAKVAADHATRGRYLEAARDADEASVRMRMMALARSIGWLTPAQEQAELVRTIADHVARDRIGRDEVDMACKQARPEETGPLLHTLAPGALKSGKVASAAALACLGSTEAHGRVVRALTSANPDDIAMAKSYLRHKPLVDGELRAITAGIAKMPAADAQVRALETLAQQRLADPESLREIARLFPVAKSVHVQRAIASVLIRSDYRVLGRTDLARSLQQHRLKSPDGNDVIDALIRILQAG</sequence>
<accession>A0A849K860</accession>
<proteinExistence type="predicted"/>
<reference evidence="2 3" key="1">
    <citation type="submission" date="2020-05" db="EMBL/GenBank/DDBJ databases">
        <authorList>
            <person name="Khan S.A."/>
            <person name="Jeon C.O."/>
            <person name="Chun B.H."/>
        </authorList>
    </citation>
    <scope>NUCLEOTIDE SEQUENCE [LARGE SCALE GENOMIC DNA]</scope>
    <source>
        <strain evidence="2 3">B156</strain>
    </source>
</reference>